<protein>
    <recommendedName>
        <fullName evidence="4">Tat pathway signal sequence domain protein</fullName>
    </recommendedName>
</protein>
<comment type="caution">
    <text evidence="2">The sequence shown here is derived from an EMBL/GenBank/DDBJ whole genome shotgun (WGS) entry which is preliminary data.</text>
</comment>
<feature type="transmembrane region" description="Helical" evidence="1">
    <location>
        <begin position="32"/>
        <end position="53"/>
    </location>
</feature>
<dbReference type="Proteomes" id="UP001500016">
    <property type="component" value="Unassembled WGS sequence"/>
</dbReference>
<keyword evidence="1" id="KW-0812">Transmembrane</keyword>
<gene>
    <name evidence="2" type="ORF">GCM10009801_67370</name>
</gene>
<evidence type="ECO:0000313" key="3">
    <source>
        <dbReference type="Proteomes" id="UP001500016"/>
    </source>
</evidence>
<dbReference type="EMBL" id="BAAAPE010000016">
    <property type="protein sequence ID" value="GAA2097200.1"/>
    <property type="molecule type" value="Genomic_DNA"/>
</dbReference>
<evidence type="ECO:0008006" key="4">
    <source>
        <dbReference type="Google" id="ProtNLM"/>
    </source>
</evidence>
<keyword evidence="1" id="KW-1133">Transmembrane helix</keyword>
<keyword evidence="3" id="KW-1185">Reference proteome</keyword>
<keyword evidence="1" id="KW-0472">Membrane</keyword>
<proteinExistence type="predicted"/>
<reference evidence="2 3" key="1">
    <citation type="journal article" date="2019" name="Int. J. Syst. Evol. Microbiol.">
        <title>The Global Catalogue of Microorganisms (GCM) 10K type strain sequencing project: providing services to taxonomists for standard genome sequencing and annotation.</title>
        <authorList>
            <consortium name="The Broad Institute Genomics Platform"/>
            <consortium name="The Broad Institute Genome Sequencing Center for Infectious Disease"/>
            <person name="Wu L."/>
            <person name="Ma J."/>
        </authorList>
    </citation>
    <scope>NUCLEOTIDE SEQUENCE [LARGE SCALE GENOMIC DNA]</scope>
    <source>
        <strain evidence="2 3">JCM 15478</strain>
    </source>
</reference>
<name>A0ABN2WTL9_9ACTN</name>
<organism evidence="2 3">
    <name type="scientific">Streptomyces albiaxialis</name>
    <dbReference type="NCBI Taxonomy" id="329523"/>
    <lineage>
        <taxon>Bacteria</taxon>
        <taxon>Bacillati</taxon>
        <taxon>Actinomycetota</taxon>
        <taxon>Actinomycetes</taxon>
        <taxon>Kitasatosporales</taxon>
        <taxon>Streptomycetaceae</taxon>
        <taxon>Streptomyces</taxon>
    </lineage>
</organism>
<sequence>MPNAESDAPSAPPIDWAAVRERKARTRRRRRTVGGVAAGVLIAAVAVVGVLIGTGDEEERPKRYTAELPRGFGPYRLAGEGESLWARFGKRDNLDPSKGIAHASYLGREGGRKSFAISLDLHPVADDSDPVEDEVVSELLGTRVESGRAKRYRPGPIGGKLRCVEYEVARTTSSRCVWGDGRATVTAQPVVTSGPRPTPGKTAAEVRAFLAELRIRAVR</sequence>
<evidence type="ECO:0000313" key="2">
    <source>
        <dbReference type="EMBL" id="GAA2097200.1"/>
    </source>
</evidence>
<accession>A0ABN2WTL9</accession>
<evidence type="ECO:0000256" key="1">
    <source>
        <dbReference type="SAM" id="Phobius"/>
    </source>
</evidence>